<protein>
    <submittedName>
        <fullName evidence="1">Uncharacterized protein</fullName>
    </submittedName>
</protein>
<sequence length="478" mass="56132">EGAHGIFEDFLDVEPADWDAKFADFKKLGLIDDNDIKVLQSLKTLPLVKQSAAMLLLHTGLMTSYLSNIMEARAGTMIQNMNRDYSPLPAQAREVMAAAFIAPEKTAEVRDAMRRSGLSEGDIDLMFLSVYRLYDENIIRILWLRKEIDDSKLYERMRELGYTDTRTAEVVKTWEVIPGIQDILFMVAKEAFEPDAVELMGLEDEFPVSQLQWAEKQGISEFWMRKYWSAHWQQPGIEMGLEMLHRKVINEEELDMLFRTVETPPFWRGKIKQIAYNVLTRVDTRRMHKMGVLDDEELISVYEDQGYSRKNAVRMAKFTVLYNQEKERELTKTEVMTSYRAEAMTKEAALALLQKLNYPETEALYLLTFEDYKREKEYREDMVKIIGERYQTRLINKTKVRAELGQLNLKGRETELLITKWDLKLMKDVKFPSKSDLDKFLRKKIINEDEYTRQMDLIGYGTMYIDWYKQSLRSTMGE</sequence>
<feature type="non-terminal residue" evidence="1">
    <location>
        <position position="1"/>
    </location>
</feature>
<organism evidence="1">
    <name type="scientific">marine sediment metagenome</name>
    <dbReference type="NCBI Taxonomy" id="412755"/>
    <lineage>
        <taxon>unclassified sequences</taxon>
        <taxon>metagenomes</taxon>
        <taxon>ecological metagenomes</taxon>
    </lineage>
</organism>
<evidence type="ECO:0000313" key="1">
    <source>
        <dbReference type="EMBL" id="KKM77911.1"/>
    </source>
</evidence>
<dbReference type="AlphaFoldDB" id="A0A0F9KT15"/>
<comment type="caution">
    <text evidence="1">The sequence shown here is derived from an EMBL/GenBank/DDBJ whole genome shotgun (WGS) entry which is preliminary data.</text>
</comment>
<reference evidence="1" key="1">
    <citation type="journal article" date="2015" name="Nature">
        <title>Complex archaea that bridge the gap between prokaryotes and eukaryotes.</title>
        <authorList>
            <person name="Spang A."/>
            <person name="Saw J.H."/>
            <person name="Jorgensen S.L."/>
            <person name="Zaremba-Niedzwiedzka K."/>
            <person name="Martijn J."/>
            <person name="Lind A.E."/>
            <person name="van Eijk R."/>
            <person name="Schleper C."/>
            <person name="Guy L."/>
            <person name="Ettema T.J."/>
        </authorList>
    </citation>
    <scope>NUCLEOTIDE SEQUENCE</scope>
</reference>
<name>A0A0F9KT15_9ZZZZ</name>
<dbReference type="EMBL" id="LAZR01008572">
    <property type="protein sequence ID" value="KKM77911.1"/>
    <property type="molecule type" value="Genomic_DNA"/>
</dbReference>
<gene>
    <name evidence="1" type="ORF">LCGC14_1365210</name>
</gene>
<proteinExistence type="predicted"/>
<accession>A0A0F9KT15</accession>